<comment type="subcellular location">
    <subcellularLocation>
        <location evidence="1">Membrane</location>
        <topology evidence="1">Multi-pass membrane protein</topology>
    </subcellularLocation>
</comment>
<feature type="region of interest" description="Disordered" evidence="5">
    <location>
        <begin position="1"/>
        <end position="86"/>
    </location>
</feature>
<reference evidence="8" key="2">
    <citation type="journal article" date="2021" name="PeerJ">
        <title>Extensive microbial diversity within the chicken gut microbiome revealed by metagenomics and culture.</title>
        <authorList>
            <person name="Gilroy R."/>
            <person name="Ravi A."/>
            <person name="Getino M."/>
            <person name="Pursley I."/>
            <person name="Horton D.L."/>
            <person name="Alikhan N.F."/>
            <person name="Baker D."/>
            <person name="Gharbi K."/>
            <person name="Hall N."/>
            <person name="Watson M."/>
            <person name="Adriaenssens E.M."/>
            <person name="Foster-Nyarko E."/>
            <person name="Jarju S."/>
            <person name="Secka A."/>
            <person name="Antonio M."/>
            <person name="Oren A."/>
            <person name="Chaudhuri R.R."/>
            <person name="La Ragione R."/>
            <person name="Hildebrand F."/>
            <person name="Pallen M.J."/>
        </authorList>
    </citation>
    <scope>NUCLEOTIDE SEQUENCE</scope>
    <source>
        <strain evidence="8">11687</strain>
    </source>
</reference>
<evidence type="ECO:0000256" key="1">
    <source>
        <dbReference type="ARBA" id="ARBA00004141"/>
    </source>
</evidence>
<dbReference type="Proteomes" id="UP000824081">
    <property type="component" value="Unassembled WGS sequence"/>
</dbReference>
<evidence type="ECO:0000256" key="3">
    <source>
        <dbReference type="ARBA" id="ARBA00022989"/>
    </source>
</evidence>
<keyword evidence="3 6" id="KW-1133">Transmembrane helix</keyword>
<evidence type="ECO:0000313" key="8">
    <source>
        <dbReference type="EMBL" id="HIU58548.1"/>
    </source>
</evidence>
<feature type="compositionally biased region" description="Basic and acidic residues" evidence="5">
    <location>
        <begin position="66"/>
        <end position="86"/>
    </location>
</feature>
<keyword evidence="4 6" id="KW-0472">Membrane</keyword>
<feature type="compositionally biased region" description="Basic and acidic residues" evidence="5">
    <location>
        <begin position="1"/>
        <end position="36"/>
    </location>
</feature>
<dbReference type="Pfam" id="PF04138">
    <property type="entry name" value="GtrA_DPMS_TM"/>
    <property type="match status" value="1"/>
</dbReference>
<evidence type="ECO:0000256" key="4">
    <source>
        <dbReference type="ARBA" id="ARBA00023136"/>
    </source>
</evidence>
<evidence type="ECO:0000256" key="2">
    <source>
        <dbReference type="ARBA" id="ARBA00022692"/>
    </source>
</evidence>
<name>A0A9D1MEI1_9FIRM</name>
<feature type="transmembrane region" description="Helical" evidence="6">
    <location>
        <begin position="140"/>
        <end position="162"/>
    </location>
</feature>
<protein>
    <submittedName>
        <fullName evidence="8">GtrA family protein</fullName>
    </submittedName>
</protein>
<proteinExistence type="predicted"/>
<evidence type="ECO:0000256" key="6">
    <source>
        <dbReference type="SAM" id="Phobius"/>
    </source>
</evidence>
<evidence type="ECO:0000256" key="5">
    <source>
        <dbReference type="SAM" id="MobiDB-lite"/>
    </source>
</evidence>
<evidence type="ECO:0000313" key="9">
    <source>
        <dbReference type="Proteomes" id="UP000824081"/>
    </source>
</evidence>
<dbReference type="AlphaFoldDB" id="A0A9D1MEI1"/>
<feature type="transmembrane region" description="Helical" evidence="6">
    <location>
        <begin position="174"/>
        <end position="195"/>
    </location>
</feature>
<sequence>MIKTEQKTEEEFPVSRRGENAERTEPQRGVRDRENESPENGSFCGGIAGGAAEGGLRDGAAVSPDAPEREAGGEKGEAGAAEPDKPEKQSKKSLFYEILRFLLVGGTATVFDYAVAYLFYHLILPPDRIGGTLSLVLSTAFGFGVGLAVNWILSVCFVFRNVKDKKKSRSGKSFLIFTLIGLIGLGLTELGMHLGVSCLPEISLFGSAAFLGISWTWWISKVAMTCIVLVWNYLGRKLFIFR</sequence>
<dbReference type="InterPro" id="IPR007267">
    <property type="entry name" value="GtrA_DPMS_TM"/>
</dbReference>
<reference evidence="8" key="1">
    <citation type="submission" date="2020-10" db="EMBL/GenBank/DDBJ databases">
        <authorList>
            <person name="Gilroy R."/>
        </authorList>
    </citation>
    <scope>NUCLEOTIDE SEQUENCE</scope>
    <source>
        <strain evidence="8">11687</strain>
    </source>
</reference>
<gene>
    <name evidence="8" type="ORF">IAC57_00455</name>
</gene>
<keyword evidence="2 6" id="KW-0812">Transmembrane</keyword>
<dbReference type="GO" id="GO:0000271">
    <property type="term" value="P:polysaccharide biosynthetic process"/>
    <property type="evidence" value="ECO:0007669"/>
    <property type="project" value="InterPro"/>
</dbReference>
<dbReference type="EMBL" id="DVMZ01000011">
    <property type="protein sequence ID" value="HIU58548.1"/>
    <property type="molecule type" value="Genomic_DNA"/>
</dbReference>
<feature type="domain" description="GtrA/DPMS transmembrane" evidence="7">
    <location>
        <begin position="100"/>
        <end position="241"/>
    </location>
</feature>
<feature type="transmembrane region" description="Helical" evidence="6">
    <location>
        <begin position="98"/>
        <end position="120"/>
    </location>
</feature>
<comment type="caution">
    <text evidence="8">The sequence shown here is derived from an EMBL/GenBank/DDBJ whole genome shotgun (WGS) entry which is preliminary data.</text>
</comment>
<feature type="transmembrane region" description="Helical" evidence="6">
    <location>
        <begin position="215"/>
        <end position="234"/>
    </location>
</feature>
<organism evidence="8 9">
    <name type="scientific">Candidatus Scatosoma pullistercoris</name>
    <dbReference type="NCBI Taxonomy" id="2840934"/>
    <lineage>
        <taxon>Bacteria</taxon>
        <taxon>Bacillati</taxon>
        <taxon>Bacillota</taxon>
        <taxon>Clostridia</taxon>
        <taxon>Candidatus Scatosoma</taxon>
    </lineage>
</organism>
<dbReference type="GO" id="GO:0016020">
    <property type="term" value="C:membrane"/>
    <property type="evidence" value="ECO:0007669"/>
    <property type="project" value="UniProtKB-SubCell"/>
</dbReference>
<evidence type="ECO:0000259" key="7">
    <source>
        <dbReference type="Pfam" id="PF04138"/>
    </source>
</evidence>
<accession>A0A9D1MEI1</accession>
<feature type="compositionally biased region" description="Gly residues" evidence="5">
    <location>
        <begin position="43"/>
        <end position="53"/>
    </location>
</feature>